<feature type="chain" id="PRO_5014132887" evidence="1">
    <location>
        <begin position="22"/>
        <end position="533"/>
    </location>
</feature>
<dbReference type="OrthoDB" id="2831684at2759"/>
<feature type="domain" description="Beta-glucuronidase C-terminal" evidence="2">
    <location>
        <begin position="419"/>
        <end position="529"/>
    </location>
</feature>
<proteinExistence type="predicted"/>
<evidence type="ECO:0000313" key="4">
    <source>
        <dbReference type="Proteomes" id="UP000323067"/>
    </source>
</evidence>
<organism evidence="3 4">
    <name type="scientific">Cordyceps militaris</name>
    <name type="common">Caterpillar fungus</name>
    <name type="synonym">Clavaria militaris</name>
    <dbReference type="NCBI Taxonomy" id="73501"/>
    <lineage>
        <taxon>Eukaryota</taxon>
        <taxon>Fungi</taxon>
        <taxon>Dikarya</taxon>
        <taxon>Ascomycota</taxon>
        <taxon>Pezizomycotina</taxon>
        <taxon>Sordariomycetes</taxon>
        <taxon>Hypocreomycetidae</taxon>
        <taxon>Hypocreales</taxon>
        <taxon>Cordycipitaceae</taxon>
        <taxon>Cordyceps</taxon>
    </lineage>
</organism>
<dbReference type="InterPro" id="IPR013780">
    <property type="entry name" value="Glyco_hydro_b"/>
</dbReference>
<evidence type="ECO:0000259" key="2">
    <source>
        <dbReference type="Pfam" id="PF16862"/>
    </source>
</evidence>
<dbReference type="InterPro" id="IPR052974">
    <property type="entry name" value="GH79_Enzymes"/>
</dbReference>
<protein>
    <submittedName>
        <fullName evidence="3">Glycoside superfamily</fullName>
    </submittedName>
</protein>
<dbReference type="InterPro" id="IPR031728">
    <property type="entry name" value="GlcAase_C"/>
</dbReference>
<dbReference type="EMBL" id="CP023324">
    <property type="protein sequence ID" value="ATY61630.1"/>
    <property type="molecule type" value="Genomic_DNA"/>
</dbReference>
<dbReference type="Gene3D" id="3.20.20.80">
    <property type="entry name" value="Glycosidases"/>
    <property type="match status" value="1"/>
</dbReference>
<dbReference type="PANTHER" id="PTHR36183">
    <property type="entry name" value="BETA-GLUCURONIDASE"/>
    <property type="match status" value="1"/>
</dbReference>
<feature type="signal peptide" evidence="1">
    <location>
        <begin position="1"/>
        <end position="21"/>
    </location>
</feature>
<sequence length="533" mass="56950">MASRYTFALAYGFFLAGLVGAAAVARDETSPLQIPRLQPDPSRYIDPDFPALAFEQASFINYALNNDGSPNVFSRNLVDAIYARTGGKPIIRLGGATADYARYVATQAAPVLPRAKAGTAQPLGGTTIGPAYWDVVAASFPTAQYVIQVPLADPDMSHAVGWAKAATARVGLARIHSFEPGHEPDRYPAAGFGPPSWQGRQDNGTYVVNFLNYCDAVAAALGLPRGTRMFQALDTASHPADPPQDVFSLSLRSVLQQGLDNHHAVKTFARHFYQTSGGRAGTLATGLMNHAAIAARLDVFRDDLAFLAERTTKIPYVLSELGSSALSGGAARDPAYQATLGAALWQVDAQLYGLSLGISRFHLQQDLRGTFDLWLPAASGNLSAQVFAGYYAQPFVADFVGAAGTVQVANVPLEPNVSAYVAYEAGTPKRVAVVNLQYWSKCRRSQGAAVRHAQRVRLQAPPGVAKVRVVHLTSPQGASARAKTVTYAGSQWTWESRGREVKGVRDDGDVLRVEGGVVDIPVKASEAVIVHFL</sequence>
<dbReference type="VEuPathDB" id="FungiDB:CCM_08686"/>
<reference evidence="3 4" key="1">
    <citation type="journal article" date="2017" name="BMC Genomics">
        <title>Chromosome level assembly and secondary metabolite potential of the parasitic fungus Cordyceps militaris.</title>
        <authorList>
            <person name="Kramer G.J."/>
            <person name="Nodwell J.R."/>
        </authorList>
    </citation>
    <scope>NUCLEOTIDE SEQUENCE [LARGE SCALE GENOMIC DNA]</scope>
    <source>
        <strain evidence="3 4">ATCC 34164</strain>
    </source>
</reference>
<name>A0A2H4SEV4_CORMI</name>
<evidence type="ECO:0000313" key="3">
    <source>
        <dbReference type="EMBL" id="ATY61630.1"/>
    </source>
</evidence>
<evidence type="ECO:0000256" key="1">
    <source>
        <dbReference type="SAM" id="SignalP"/>
    </source>
</evidence>
<keyword evidence="1" id="KW-0732">Signal</keyword>
<dbReference type="VEuPathDB" id="FungiDB:A9K55_007280"/>
<gene>
    <name evidence="3" type="ORF">A9K55_007280</name>
</gene>
<accession>A0A2H4SEV4</accession>
<dbReference type="Pfam" id="PF16862">
    <property type="entry name" value="Glyco_hydro_79C"/>
    <property type="match status" value="1"/>
</dbReference>
<dbReference type="PANTHER" id="PTHR36183:SF2">
    <property type="entry name" value="BETA-GLUCURONIDASE C-TERMINAL DOMAIN-CONTAINING PROTEIN"/>
    <property type="match status" value="1"/>
</dbReference>
<dbReference type="Proteomes" id="UP000323067">
    <property type="component" value="Chromosome vii"/>
</dbReference>
<dbReference type="AlphaFoldDB" id="A0A2H4SEV4"/>
<dbReference type="Gene3D" id="2.60.40.1180">
    <property type="entry name" value="Golgi alpha-mannosidase II"/>
    <property type="match status" value="1"/>
</dbReference>